<feature type="signal peptide" evidence="1">
    <location>
        <begin position="1"/>
        <end position="27"/>
    </location>
</feature>
<evidence type="ECO:0000313" key="2">
    <source>
        <dbReference type="EMBL" id="SLN39610.1"/>
    </source>
</evidence>
<reference evidence="2 3" key="1">
    <citation type="submission" date="2017-03" db="EMBL/GenBank/DDBJ databases">
        <authorList>
            <person name="Afonso C.L."/>
            <person name="Miller P.J."/>
            <person name="Scott M.A."/>
            <person name="Spackman E."/>
            <person name="Goraichik I."/>
            <person name="Dimitrov K.M."/>
            <person name="Suarez D.L."/>
            <person name="Swayne D.E."/>
        </authorList>
    </citation>
    <scope>NUCLEOTIDE SEQUENCE [LARGE SCALE GENOMIC DNA]</scope>
    <source>
        <strain evidence="2 3">CECT 7639</strain>
    </source>
</reference>
<keyword evidence="1" id="KW-0732">Signal</keyword>
<feature type="chain" id="PRO_5012938401" description="Lysozyme inhibitor LprI N-terminal domain-containing protein" evidence="1">
    <location>
        <begin position="28"/>
        <end position="158"/>
    </location>
</feature>
<sequence>MFKGKHCARVAFLSAMVLSYSPFPAYATEELRKELETAIAQCNFDARTKILELADVVQDDSMDDLFGGSAMQCVNKWKSVEAVFYDPGIGAYVLAKDAEAILAAKRRLELQQKNKAREKELARRTVEACFELEQRDPTSAYLNPICHDFFRVKLPNWD</sequence>
<evidence type="ECO:0008006" key="4">
    <source>
        <dbReference type="Google" id="ProtNLM"/>
    </source>
</evidence>
<dbReference type="EMBL" id="FWFO01000001">
    <property type="protein sequence ID" value="SLN39610.1"/>
    <property type="molecule type" value="Genomic_DNA"/>
</dbReference>
<accession>A0A1Y5SK90</accession>
<dbReference type="RefSeq" id="WP_133057636.1">
    <property type="nucleotide sequence ID" value="NZ_FWFO01000001.1"/>
</dbReference>
<dbReference type="Proteomes" id="UP000193077">
    <property type="component" value="Unassembled WGS sequence"/>
</dbReference>
<proteinExistence type="predicted"/>
<name>A0A1Y5SK90_9RHOB</name>
<keyword evidence="3" id="KW-1185">Reference proteome</keyword>
<dbReference type="AlphaFoldDB" id="A0A1Y5SK90"/>
<evidence type="ECO:0000313" key="3">
    <source>
        <dbReference type="Proteomes" id="UP000193077"/>
    </source>
</evidence>
<evidence type="ECO:0000256" key="1">
    <source>
        <dbReference type="SAM" id="SignalP"/>
    </source>
</evidence>
<protein>
    <recommendedName>
        <fullName evidence="4">Lysozyme inhibitor LprI N-terminal domain-containing protein</fullName>
    </recommendedName>
</protein>
<gene>
    <name evidence="2" type="ORF">TRL7639_02032</name>
</gene>
<organism evidence="2 3">
    <name type="scientific">Falsiruegeria litorea R37</name>
    <dbReference type="NCBI Taxonomy" id="1200284"/>
    <lineage>
        <taxon>Bacteria</taxon>
        <taxon>Pseudomonadati</taxon>
        <taxon>Pseudomonadota</taxon>
        <taxon>Alphaproteobacteria</taxon>
        <taxon>Rhodobacterales</taxon>
        <taxon>Roseobacteraceae</taxon>
        <taxon>Falsiruegeria</taxon>
    </lineage>
</organism>